<proteinExistence type="predicted"/>
<dbReference type="AlphaFoldDB" id="A0A1H9N301"/>
<organism evidence="3 4">
    <name type="scientific">Microlunatus flavus</name>
    <dbReference type="NCBI Taxonomy" id="1036181"/>
    <lineage>
        <taxon>Bacteria</taxon>
        <taxon>Bacillati</taxon>
        <taxon>Actinomycetota</taxon>
        <taxon>Actinomycetes</taxon>
        <taxon>Propionibacteriales</taxon>
        <taxon>Propionibacteriaceae</taxon>
        <taxon>Microlunatus</taxon>
    </lineage>
</organism>
<evidence type="ECO:0000313" key="4">
    <source>
        <dbReference type="Proteomes" id="UP000198504"/>
    </source>
</evidence>
<dbReference type="OrthoDB" id="2613830at2"/>
<dbReference type="GO" id="GO:0051213">
    <property type="term" value="F:dioxygenase activity"/>
    <property type="evidence" value="ECO:0007669"/>
    <property type="project" value="UniProtKB-KW"/>
</dbReference>
<dbReference type="EMBL" id="FOFA01000012">
    <property type="protein sequence ID" value="SER30356.1"/>
    <property type="molecule type" value="Genomic_DNA"/>
</dbReference>
<dbReference type="PANTHER" id="PTHR43048">
    <property type="entry name" value="METHYLMALONYL-COA EPIMERASE"/>
    <property type="match status" value="1"/>
</dbReference>
<dbReference type="InterPro" id="IPR004360">
    <property type="entry name" value="Glyas_Fos-R_dOase_dom"/>
</dbReference>
<dbReference type="PANTHER" id="PTHR43048:SF3">
    <property type="entry name" value="METHYLMALONYL-COA EPIMERASE, MITOCHONDRIAL"/>
    <property type="match status" value="1"/>
</dbReference>
<sequence>MPITNVIVNVTDLQRSTDFWTTHLEAEVVERGDARVVLDLVTATVELRAGAVGASDWVADDQQRGFRHVGFKVERVDPRADALKAAGVAFHLDPLDAEGGVRICFFYDPDGTLLELVEGDLQYAEVLDDDLVAAERGLGVPDRPRFDHVAVTVADRSATGAAYAPLGFGLMGTIEQPHDPRGFHIGYLKSGPTVLEVFTYDAGTRGRTPQLDVPGFAWVVLEGADVPAGATTLGTGTGERVLADADGLTFAVAAAGARTAATSAGPVPA</sequence>
<dbReference type="GO" id="GO:0046872">
    <property type="term" value="F:metal ion binding"/>
    <property type="evidence" value="ECO:0007669"/>
    <property type="project" value="UniProtKB-KW"/>
</dbReference>
<dbReference type="CDD" id="cd06587">
    <property type="entry name" value="VOC"/>
    <property type="match status" value="1"/>
</dbReference>
<dbReference type="SUPFAM" id="SSF54593">
    <property type="entry name" value="Glyoxalase/Bleomycin resistance protein/Dihydroxybiphenyl dioxygenase"/>
    <property type="match status" value="2"/>
</dbReference>
<evidence type="ECO:0000259" key="2">
    <source>
        <dbReference type="PROSITE" id="PS51819"/>
    </source>
</evidence>
<dbReference type="GO" id="GO:0046491">
    <property type="term" value="P:L-methylmalonyl-CoA metabolic process"/>
    <property type="evidence" value="ECO:0007669"/>
    <property type="project" value="TreeGrafter"/>
</dbReference>
<gene>
    <name evidence="3" type="ORF">SAMN05421756_11270</name>
</gene>
<keyword evidence="1" id="KW-0479">Metal-binding</keyword>
<reference evidence="4" key="1">
    <citation type="submission" date="2016-10" db="EMBL/GenBank/DDBJ databases">
        <authorList>
            <person name="Varghese N."/>
            <person name="Submissions S."/>
        </authorList>
    </citation>
    <scope>NUCLEOTIDE SEQUENCE [LARGE SCALE GENOMIC DNA]</scope>
    <source>
        <strain evidence="4">CGMCC 4.6856</strain>
    </source>
</reference>
<keyword evidence="3" id="KW-0560">Oxidoreductase</keyword>
<dbReference type="Pfam" id="PF00903">
    <property type="entry name" value="Glyoxalase"/>
    <property type="match status" value="1"/>
</dbReference>
<dbReference type="Proteomes" id="UP000198504">
    <property type="component" value="Unassembled WGS sequence"/>
</dbReference>
<dbReference type="InterPro" id="IPR037523">
    <property type="entry name" value="VOC_core"/>
</dbReference>
<keyword evidence="4" id="KW-1185">Reference proteome</keyword>
<dbReference type="RefSeq" id="WP_091186348.1">
    <property type="nucleotide sequence ID" value="NZ_FOFA01000012.1"/>
</dbReference>
<feature type="domain" description="VOC" evidence="2">
    <location>
        <begin position="2"/>
        <end position="119"/>
    </location>
</feature>
<keyword evidence="3" id="KW-0223">Dioxygenase</keyword>
<dbReference type="InterPro" id="IPR051785">
    <property type="entry name" value="MMCE/EMCE_epimerase"/>
</dbReference>
<evidence type="ECO:0000256" key="1">
    <source>
        <dbReference type="ARBA" id="ARBA00022723"/>
    </source>
</evidence>
<dbReference type="PROSITE" id="PS51819">
    <property type="entry name" value="VOC"/>
    <property type="match status" value="1"/>
</dbReference>
<dbReference type="STRING" id="1036181.SAMN05421756_11270"/>
<name>A0A1H9N301_9ACTN</name>
<dbReference type="Gene3D" id="3.10.180.10">
    <property type="entry name" value="2,3-Dihydroxybiphenyl 1,2-Dioxygenase, domain 1"/>
    <property type="match status" value="2"/>
</dbReference>
<evidence type="ECO:0000313" key="3">
    <source>
        <dbReference type="EMBL" id="SER30356.1"/>
    </source>
</evidence>
<accession>A0A1H9N301</accession>
<dbReference type="InterPro" id="IPR029068">
    <property type="entry name" value="Glyas_Bleomycin-R_OHBP_Dase"/>
</dbReference>
<dbReference type="GO" id="GO:0004493">
    <property type="term" value="F:methylmalonyl-CoA epimerase activity"/>
    <property type="evidence" value="ECO:0007669"/>
    <property type="project" value="TreeGrafter"/>
</dbReference>
<protein>
    <submittedName>
        <fullName evidence="3">Catechol 2,3-dioxygenase</fullName>
    </submittedName>
</protein>